<keyword evidence="3" id="KW-1185">Reference proteome</keyword>
<protein>
    <recommendedName>
        <fullName evidence="1">Conserved Oligomeric Golgi complex subunit 6 C-terminal domain-containing protein</fullName>
    </recommendedName>
</protein>
<reference evidence="2 3" key="1">
    <citation type="journal article" date="2020" name="ISME J.">
        <title>Uncovering the hidden diversity of litter-decomposition mechanisms in mushroom-forming fungi.</title>
        <authorList>
            <person name="Floudas D."/>
            <person name="Bentzer J."/>
            <person name="Ahren D."/>
            <person name="Johansson T."/>
            <person name="Persson P."/>
            <person name="Tunlid A."/>
        </authorList>
    </citation>
    <scope>NUCLEOTIDE SEQUENCE [LARGE SCALE GENOMIC DNA]</scope>
    <source>
        <strain evidence="2 3">CBS 175.51</strain>
    </source>
</reference>
<evidence type="ECO:0000313" key="2">
    <source>
        <dbReference type="EMBL" id="KAF5335710.1"/>
    </source>
</evidence>
<name>A0A8H5FFX7_9AGAR</name>
<evidence type="ECO:0000313" key="3">
    <source>
        <dbReference type="Proteomes" id="UP000541558"/>
    </source>
</evidence>
<dbReference type="AlphaFoldDB" id="A0A8H5FFX7"/>
<dbReference type="OrthoDB" id="272987at2759"/>
<dbReference type="GO" id="GO:0006891">
    <property type="term" value="P:intra-Golgi vesicle-mediated transport"/>
    <property type="evidence" value="ECO:0007669"/>
    <property type="project" value="InterPro"/>
</dbReference>
<dbReference type="PANTHER" id="PTHR21506">
    <property type="entry name" value="COMPONENT OF OLIGOMERIC GOLGI COMPLEX 6"/>
    <property type="match status" value="1"/>
</dbReference>
<dbReference type="GO" id="GO:0017119">
    <property type="term" value="C:Golgi transport complex"/>
    <property type="evidence" value="ECO:0007669"/>
    <property type="project" value="InterPro"/>
</dbReference>
<proteinExistence type="predicted"/>
<dbReference type="Proteomes" id="UP000541558">
    <property type="component" value="Unassembled WGS sequence"/>
</dbReference>
<dbReference type="InterPro" id="IPR010490">
    <property type="entry name" value="COG6"/>
</dbReference>
<feature type="domain" description="Conserved Oligomeric Golgi complex subunit 6 C-terminal" evidence="1">
    <location>
        <begin position="11"/>
        <end position="52"/>
    </location>
</feature>
<dbReference type="InterPro" id="IPR048369">
    <property type="entry name" value="COG6_C"/>
</dbReference>
<accession>A0A8H5FFX7</accession>
<sequence length="115" mass="12284">MLVLQARASAFLTGPGGLPRPIELHAHDPIRYVGDMLAWVHQSIAAEREILGTTTNTTLRGAGVVKLSISSPSPPPLNHEPGTLSKSIPLSAPRVFVDQIEKENGVGCEKVREQG</sequence>
<organism evidence="2 3">
    <name type="scientific">Ephemerocybe angulata</name>
    <dbReference type="NCBI Taxonomy" id="980116"/>
    <lineage>
        <taxon>Eukaryota</taxon>
        <taxon>Fungi</taxon>
        <taxon>Dikarya</taxon>
        <taxon>Basidiomycota</taxon>
        <taxon>Agaricomycotina</taxon>
        <taxon>Agaricomycetes</taxon>
        <taxon>Agaricomycetidae</taxon>
        <taxon>Agaricales</taxon>
        <taxon>Agaricineae</taxon>
        <taxon>Psathyrellaceae</taxon>
        <taxon>Ephemerocybe</taxon>
    </lineage>
</organism>
<comment type="caution">
    <text evidence="2">The sequence shown here is derived from an EMBL/GenBank/DDBJ whole genome shotgun (WGS) entry which is preliminary data.</text>
</comment>
<evidence type="ECO:0000259" key="1">
    <source>
        <dbReference type="Pfam" id="PF20653"/>
    </source>
</evidence>
<gene>
    <name evidence="2" type="ORF">D9611_009742</name>
</gene>
<dbReference type="EMBL" id="JAACJK010000060">
    <property type="protein sequence ID" value="KAF5335710.1"/>
    <property type="molecule type" value="Genomic_DNA"/>
</dbReference>
<dbReference type="PANTHER" id="PTHR21506:SF0">
    <property type="entry name" value="CONSERVED OLIGOMERIC GOLGI COMPLEX SUBUNIT 6"/>
    <property type="match status" value="1"/>
</dbReference>
<dbReference type="Pfam" id="PF20653">
    <property type="entry name" value="COG6_C"/>
    <property type="match status" value="1"/>
</dbReference>